<keyword evidence="8" id="KW-0472">Membrane</keyword>
<reference evidence="11 13" key="2">
    <citation type="submission" date="2020-05" db="EMBL/GenBank/DDBJ databases">
        <title>FDA dAtabase for Regulatory Grade micrObial Sequences (FDA-ARGOS): Supporting development and validation of Infectious Disease Dx tests.</title>
        <authorList>
            <person name="Nelson B."/>
            <person name="Plummer A."/>
            <person name="Tallon L."/>
            <person name="Sadzewicz L."/>
            <person name="Zhao X."/>
            <person name="Vavikolanu K."/>
            <person name="Mehta A."/>
            <person name="Aluvathingal J."/>
            <person name="Nadendla S."/>
            <person name="Myers T."/>
            <person name="Yan Y."/>
            <person name="Sichtig H."/>
        </authorList>
    </citation>
    <scope>NUCLEOTIDE SEQUENCE [LARGE SCALE GENOMIC DNA]</scope>
    <source>
        <strain evidence="11 13">FDAARGOS_795</strain>
    </source>
</reference>
<dbReference type="GO" id="GO:0000160">
    <property type="term" value="P:phosphorelay signal transduction system"/>
    <property type="evidence" value="ECO:0007669"/>
    <property type="project" value="UniProtKB-KW"/>
</dbReference>
<dbReference type="PROSITE" id="PS50109">
    <property type="entry name" value="HIS_KIN"/>
    <property type="match status" value="1"/>
</dbReference>
<evidence type="ECO:0000256" key="4">
    <source>
        <dbReference type="ARBA" id="ARBA00022741"/>
    </source>
</evidence>
<evidence type="ECO:0000313" key="13">
    <source>
        <dbReference type="Proteomes" id="UP000501107"/>
    </source>
</evidence>
<evidence type="ECO:0000256" key="2">
    <source>
        <dbReference type="ARBA" id="ARBA00012438"/>
    </source>
</evidence>
<dbReference type="PANTHER" id="PTHR43065:SF34">
    <property type="entry name" value="SPORULATION KINASE A"/>
    <property type="match status" value="1"/>
</dbReference>
<sequence length="406" mass="46298">MNKDDIFKNEEMKALKIFLSLFFIIFFVYDLAYEFIVPLIGGEQEGVGQFEDGLGLWLYFLMVVLFCTGIYFMKWKNPFAVKYIILIGYNLLDFIHNFMIYYGSDAEFDGGNIVEGFFILFAPLFVNKRYFWLVPSILIGKYALTGIIIHSSLVLIPMALYGVFTIICWIMFLRFHSYVRTLEMMDKEIQQTEKLATVGKMATVIGYKIKRPLANLDKFVNKQAIKYPEDKIYSDIMKQEVERIHIIATELSGFEKSKSIESEVHNIEEIIAYVIRVMGKPALNQGVHIQGIYSKDIPSITCDEKRLKQVFFNLIKNAIEAMSVGGTITIKVTVEDAIIIQVKDEGCGIPKEKIPKLNEAFYTTKETGTGLGLVVTEKIIKDHNGKMSFESEVGVGTTVKVMLPIQ</sequence>
<accession>A0A0B5NYF5</accession>
<evidence type="ECO:0000256" key="8">
    <source>
        <dbReference type="SAM" id="Phobius"/>
    </source>
</evidence>
<feature type="transmembrane region" description="Helical" evidence="8">
    <location>
        <begin position="17"/>
        <end position="36"/>
    </location>
</feature>
<dbReference type="Pfam" id="PF20971">
    <property type="entry name" value="MASE12"/>
    <property type="match status" value="1"/>
</dbReference>
<evidence type="ECO:0000313" key="10">
    <source>
        <dbReference type="EMBL" id="AJG79041.1"/>
    </source>
</evidence>
<proteinExistence type="predicted"/>
<evidence type="ECO:0000256" key="5">
    <source>
        <dbReference type="ARBA" id="ARBA00022777"/>
    </source>
</evidence>
<keyword evidence="4" id="KW-0547">Nucleotide-binding</keyword>
<dbReference type="SMART" id="SM00387">
    <property type="entry name" value="HATPase_c"/>
    <property type="match status" value="1"/>
</dbReference>
<evidence type="ECO:0000256" key="3">
    <source>
        <dbReference type="ARBA" id="ARBA00022679"/>
    </source>
</evidence>
<dbReference type="GO" id="GO:0004673">
    <property type="term" value="F:protein histidine kinase activity"/>
    <property type="evidence" value="ECO:0007669"/>
    <property type="project" value="UniProtKB-EC"/>
</dbReference>
<dbReference type="InterPro" id="IPR004358">
    <property type="entry name" value="Sig_transdc_His_kin-like_C"/>
</dbReference>
<dbReference type="PANTHER" id="PTHR43065">
    <property type="entry name" value="SENSOR HISTIDINE KINASE"/>
    <property type="match status" value="1"/>
</dbReference>
<feature type="transmembrane region" description="Helical" evidence="8">
    <location>
        <begin position="80"/>
        <end position="102"/>
    </location>
</feature>
<evidence type="ECO:0000256" key="1">
    <source>
        <dbReference type="ARBA" id="ARBA00000085"/>
    </source>
</evidence>
<dbReference type="PRINTS" id="PR00344">
    <property type="entry name" value="BCTRLSENSOR"/>
</dbReference>
<keyword evidence="7" id="KW-0902">Two-component regulatory system</keyword>
<dbReference type="GO" id="GO:0005524">
    <property type="term" value="F:ATP binding"/>
    <property type="evidence" value="ECO:0007669"/>
    <property type="project" value="UniProtKB-KW"/>
</dbReference>
<reference evidence="10 12" key="1">
    <citation type="journal article" date="2015" name="Genome Announc.">
        <title>Complete genome sequences for 35 biothreat assay-relevant bacillus species.</title>
        <authorList>
            <person name="Johnson S.L."/>
            <person name="Daligault H.E."/>
            <person name="Davenport K.W."/>
            <person name="Jaissle J."/>
            <person name="Frey K.G."/>
            <person name="Ladner J.T."/>
            <person name="Broomall S.M."/>
            <person name="Bishop-Lilly K.A."/>
            <person name="Bruce D.C."/>
            <person name="Gibbons H.S."/>
            <person name="Coyne S.R."/>
            <person name="Lo C.C."/>
            <person name="Meincke L."/>
            <person name="Munk A.C."/>
            <person name="Koroleva G.I."/>
            <person name="Rosenzweig C.N."/>
            <person name="Palacios G.F."/>
            <person name="Redden C.L."/>
            <person name="Minogue T.D."/>
            <person name="Chain P.S."/>
        </authorList>
    </citation>
    <scope>NUCLEOTIDE SEQUENCE [LARGE SCALE GENOMIC DNA]</scope>
    <source>
        <strain evidence="10 12">HD1011</strain>
    </source>
</reference>
<dbReference type="InterPro" id="IPR003594">
    <property type="entry name" value="HATPase_dom"/>
</dbReference>
<dbReference type="RefSeq" id="WP_001030582.1">
    <property type="nucleotide sequence ID" value="NZ_CP009335.1"/>
</dbReference>
<protein>
    <recommendedName>
        <fullName evidence="2">histidine kinase</fullName>
        <ecNumber evidence="2">2.7.13.3</ecNumber>
    </recommendedName>
</protein>
<dbReference type="AlphaFoldDB" id="A0A0B5NYF5"/>
<keyword evidence="8" id="KW-0812">Transmembrane</keyword>
<dbReference type="Proteomes" id="UP000501107">
    <property type="component" value="Chromosome"/>
</dbReference>
<dbReference type="InterPro" id="IPR048436">
    <property type="entry name" value="MASE12"/>
</dbReference>
<feature type="transmembrane region" description="Helical" evidence="8">
    <location>
        <begin position="56"/>
        <end position="73"/>
    </location>
</feature>
<keyword evidence="8" id="KW-1133">Transmembrane helix</keyword>
<dbReference type="KEGG" id="btw:BF38_535"/>
<dbReference type="EMBL" id="CP053980">
    <property type="protein sequence ID" value="QKH24414.1"/>
    <property type="molecule type" value="Genomic_DNA"/>
</dbReference>
<dbReference type="EMBL" id="CP009335">
    <property type="protein sequence ID" value="AJG79041.1"/>
    <property type="molecule type" value="Genomic_DNA"/>
</dbReference>
<keyword evidence="3" id="KW-0808">Transferase</keyword>
<name>A0A0B5NYF5_BACTU</name>
<dbReference type="InterPro" id="IPR036890">
    <property type="entry name" value="HATPase_C_sf"/>
</dbReference>
<dbReference type="EC" id="2.7.13.3" evidence="2"/>
<organism evidence="11 13">
    <name type="scientific">Bacillus thuringiensis</name>
    <dbReference type="NCBI Taxonomy" id="1428"/>
    <lineage>
        <taxon>Bacteria</taxon>
        <taxon>Bacillati</taxon>
        <taxon>Bacillota</taxon>
        <taxon>Bacilli</taxon>
        <taxon>Bacillales</taxon>
        <taxon>Bacillaceae</taxon>
        <taxon>Bacillus</taxon>
        <taxon>Bacillus cereus group</taxon>
    </lineage>
</organism>
<dbReference type="Proteomes" id="UP000031876">
    <property type="component" value="Chromosome"/>
</dbReference>
<feature type="transmembrane region" description="Helical" evidence="8">
    <location>
        <begin position="155"/>
        <end position="175"/>
    </location>
</feature>
<feature type="domain" description="Histidine kinase" evidence="9">
    <location>
        <begin position="204"/>
        <end position="406"/>
    </location>
</feature>
<evidence type="ECO:0000313" key="11">
    <source>
        <dbReference type="EMBL" id="QKH24414.1"/>
    </source>
</evidence>
<keyword evidence="5 10" id="KW-0418">Kinase</keyword>
<dbReference type="Pfam" id="PF02518">
    <property type="entry name" value="HATPase_c"/>
    <property type="match status" value="1"/>
</dbReference>
<evidence type="ECO:0000256" key="6">
    <source>
        <dbReference type="ARBA" id="ARBA00022840"/>
    </source>
</evidence>
<keyword evidence="6" id="KW-0067">ATP-binding</keyword>
<evidence type="ECO:0000313" key="12">
    <source>
        <dbReference type="Proteomes" id="UP000031876"/>
    </source>
</evidence>
<dbReference type="InterPro" id="IPR005467">
    <property type="entry name" value="His_kinase_dom"/>
</dbReference>
<dbReference type="SUPFAM" id="SSF55874">
    <property type="entry name" value="ATPase domain of HSP90 chaperone/DNA topoisomerase II/histidine kinase"/>
    <property type="match status" value="1"/>
</dbReference>
<dbReference type="Gene3D" id="3.30.565.10">
    <property type="entry name" value="Histidine kinase-like ATPase, C-terminal domain"/>
    <property type="match status" value="1"/>
</dbReference>
<evidence type="ECO:0000256" key="7">
    <source>
        <dbReference type="ARBA" id="ARBA00023012"/>
    </source>
</evidence>
<comment type="catalytic activity">
    <reaction evidence="1">
        <text>ATP + protein L-histidine = ADP + protein N-phospho-L-histidine.</text>
        <dbReference type="EC" id="2.7.13.3"/>
    </reaction>
</comment>
<gene>
    <name evidence="10" type="ORF">BF38_535</name>
    <name evidence="11" type="ORF">FOC89_10435</name>
</gene>
<evidence type="ECO:0000259" key="9">
    <source>
        <dbReference type="PROSITE" id="PS50109"/>
    </source>
</evidence>